<proteinExistence type="predicted"/>
<evidence type="ECO:0000256" key="3">
    <source>
        <dbReference type="ARBA" id="ARBA00022989"/>
    </source>
</evidence>
<feature type="transmembrane region" description="Helical" evidence="5">
    <location>
        <begin position="146"/>
        <end position="168"/>
    </location>
</feature>
<dbReference type="Gene3D" id="1.20.1250.20">
    <property type="entry name" value="MFS general substrate transporter like domains"/>
    <property type="match status" value="1"/>
</dbReference>
<keyword evidence="8" id="KW-1185">Reference proteome</keyword>
<feature type="transmembrane region" description="Helical" evidence="5">
    <location>
        <begin position="174"/>
        <end position="194"/>
    </location>
</feature>
<comment type="caution">
    <text evidence="7">The sequence shown here is derived from an EMBL/GenBank/DDBJ whole genome shotgun (WGS) entry which is preliminary data.</text>
</comment>
<dbReference type="InterPro" id="IPR011701">
    <property type="entry name" value="MFS"/>
</dbReference>
<dbReference type="PANTHER" id="PTHR23508:SF10">
    <property type="entry name" value="CARBOXYLIC ACID TRANSPORTER PROTEIN HOMOLOG"/>
    <property type="match status" value="1"/>
</dbReference>
<keyword evidence="2 5" id="KW-0812">Transmembrane</keyword>
<feature type="transmembrane region" description="Helical" evidence="5">
    <location>
        <begin position="56"/>
        <end position="76"/>
    </location>
</feature>
<feature type="transmembrane region" description="Helical" evidence="5">
    <location>
        <begin position="319"/>
        <end position="338"/>
    </location>
</feature>
<feature type="domain" description="Major facilitator superfamily (MFS) profile" evidence="6">
    <location>
        <begin position="22"/>
        <end position="433"/>
    </location>
</feature>
<dbReference type="Proteomes" id="UP000727456">
    <property type="component" value="Unassembled WGS sequence"/>
</dbReference>
<dbReference type="EMBL" id="JAAOZC010000002">
    <property type="protein sequence ID" value="NIJ07589.1"/>
    <property type="molecule type" value="Genomic_DNA"/>
</dbReference>
<feature type="transmembrane region" description="Helical" evidence="5">
    <location>
        <begin position="378"/>
        <end position="403"/>
    </location>
</feature>
<dbReference type="PROSITE" id="PS50850">
    <property type="entry name" value="MFS"/>
    <property type="match status" value="1"/>
</dbReference>
<sequence length="442" mass="45443">MMEQDPRSVIDRAPMSAFQWGVIAIMVGLNALDGFDVLSISFASPGIAAAWHVDRAALGFVLSIELIGMSAGSFLLGGLADVVGRRSTILICLCVMALGMFGASSAHGIVTLSLWRIVTGLGIGGMLASTNAAVAEVSNAHRRHLAVVLMAGGYPVGAIIGGSISGMLLKHYDWPIVFQFGAVVSLLFIPLAAWRAPESISFLVQRGGAAALAKVNATLARMGHAAIKALPPPLERAPSFPIAGLFAPALIRSTIFLTIAYLAHIMTFYFILKWIPKIVVDMGFAPSSAAGVLVWANVGGAAGSLLLGLLTARIALSHLAIGAMLISVLLVVLFGRVGGSLSNLALIAGFAGFFTNAGVVSLYALIAREFPVAVRASATGFVIAVGRGGSALAPAAAGLLFAAGYGLPSVAMLMAMGSLVGAAAILLLMWGSPNEQPLMMPQ</sequence>
<dbReference type="Pfam" id="PF07690">
    <property type="entry name" value="MFS_1"/>
    <property type="match status" value="1"/>
</dbReference>
<accession>A0ABX0TS82</accession>
<evidence type="ECO:0000313" key="7">
    <source>
        <dbReference type="EMBL" id="NIJ07589.1"/>
    </source>
</evidence>
<evidence type="ECO:0000256" key="1">
    <source>
        <dbReference type="ARBA" id="ARBA00004141"/>
    </source>
</evidence>
<keyword evidence="4 5" id="KW-0472">Membrane</keyword>
<feature type="transmembrane region" description="Helical" evidence="5">
    <location>
        <begin position="344"/>
        <end position="366"/>
    </location>
</feature>
<evidence type="ECO:0000256" key="5">
    <source>
        <dbReference type="SAM" id="Phobius"/>
    </source>
</evidence>
<comment type="subcellular location">
    <subcellularLocation>
        <location evidence="1">Membrane</location>
        <topology evidence="1">Multi-pass membrane protein</topology>
    </subcellularLocation>
</comment>
<evidence type="ECO:0000256" key="2">
    <source>
        <dbReference type="ARBA" id="ARBA00022692"/>
    </source>
</evidence>
<feature type="transmembrane region" description="Helical" evidence="5">
    <location>
        <begin position="249"/>
        <end position="272"/>
    </location>
</feature>
<feature type="transmembrane region" description="Helical" evidence="5">
    <location>
        <begin position="409"/>
        <end position="430"/>
    </location>
</feature>
<evidence type="ECO:0000259" key="6">
    <source>
        <dbReference type="PROSITE" id="PS50850"/>
    </source>
</evidence>
<dbReference type="InterPro" id="IPR036259">
    <property type="entry name" value="MFS_trans_sf"/>
</dbReference>
<name>A0ABX0TS82_9SPHN</name>
<organism evidence="7 8">
    <name type="scientific">Sphingomonas vulcanisoli</name>
    <dbReference type="NCBI Taxonomy" id="1658060"/>
    <lineage>
        <taxon>Bacteria</taxon>
        <taxon>Pseudomonadati</taxon>
        <taxon>Pseudomonadota</taxon>
        <taxon>Alphaproteobacteria</taxon>
        <taxon>Sphingomonadales</taxon>
        <taxon>Sphingomonadaceae</taxon>
        <taxon>Sphingomonas</taxon>
    </lineage>
</organism>
<keyword evidence="3 5" id="KW-1133">Transmembrane helix</keyword>
<evidence type="ECO:0000256" key="4">
    <source>
        <dbReference type="ARBA" id="ARBA00023136"/>
    </source>
</evidence>
<feature type="transmembrane region" description="Helical" evidence="5">
    <location>
        <begin position="20"/>
        <end position="44"/>
    </location>
</feature>
<feature type="transmembrane region" description="Helical" evidence="5">
    <location>
        <begin position="114"/>
        <end position="134"/>
    </location>
</feature>
<evidence type="ECO:0000313" key="8">
    <source>
        <dbReference type="Proteomes" id="UP000727456"/>
    </source>
</evidence>
<dbReference type="RefSeq" id="WP_167072439.1">
    <property type="nucleotide sequence ID" value="NZ_JAAOZC010000002.1"/>
</dbReference>
<gene>
    <name evidence="7" type="ORF">FHS31_001185</name>
</gene>
<reference evidence="7 8" key="1">
    <citation type="submission" date="2020-03" db="EMBL/GenBank/DDBJ databases">
        <title>Genomic Encyclopedia of Type Strains, Phase III (KMG-III): the genomes of soil and plant-associated and newly described type strains.</title>
        <authorList>
            <person name="Whitman W."/>
        </authorList>
    </citation>
    <scope>NUCLEOTIDE SEQUENCE [LARGE SCALE GENOMIC DNA]</scope>
    <source>
        <strain evidence="7 8">CECT 8804</strain>
    </source>
</reference>
<dbReference type="InterPro" id="IPR020846">
    <property type="entry name" value="MFS_dom"/>
</dbReference>
<protein>
    <submittedName>
        <fullName evidence="7">MFS family permease</fullName>
    </submittedName>
</protein>
<dbReference type="PANTHER" id="PTHR23508">
    <property type="entry name" value="CARBOXYLIC ACID TRANSPORTER PROTEIN HOMOLOG"/>
    <property type="match status" value="1"/>
</dbReference>
<feature type="transmembrane region" description="Helical" evidence="5">
    <location>
        <begin position="88"/>
        <end position="108"/>
    </location>
</feature>
<dbReference type="SUPFAM" id="SSF103473">
    <property type="entry name" value="MFS general substrate transporter"/>
    <property type="match status" value="1"/>
</dbReference>
<feature type="transmembrane region" description="Helical" evidence="5">
    <location>
        <begin position="292"/>
        <end position="312"/>
    </location>
</feature>